<dbReference type="InterPro" id="IPR001853">
    <property type="entry name" value="DSBA-like_thioredoxin_dom"/>
</dbReference>
<evidence type="ECO:0000313" key="8">
    <source>
        <dbReference type="Proteomes" id="UP000799778"/>
    </source>
</evidence>
<evidence type="ECO:0000256" key="2">
    <source>
        <dbReference type="ARBA" id="ARBA00022679"/>
    </source>
</evidence>
<dbReference type="Gene3D" id="3.40.30.10">
    <property type="entry name" value="Glutaredoxin"/>
    <property type="match status" value="1"/>
</dbReference>
<feature type="active site" description="Nucleophile" evidence="5">
    <location>
        <position position="14"/>
    </location>
</feature>
<evidence type="ECO:0000256" key="5">
    <source>
        <dbReference type="PIRSR" id="PIRSR006386-1"/>
    </source>
</evidence>
<dbReference type="PANTHER" id="PTHR42943:SF2">
    <property type="entry name" value="GLUTATHIONE S-TRANSFERASE KAPPA 1"/>
    <property type="match status" value="1"/>
</dbReference>
<reference evidence="7" key="1">
    <citation type="journal article" date="2020" name="Stud. Mycol.">
        <title>101 Dothideomycetes genomes: a test case for predicting lifestyles and emergence of pathogens.</title>
        <authorList>
            <person name="Haridas S."/>
            <person name="Albert R."/>
            <person name="Binder M."/>
            <person name="Bloem J."/>
            <person name="Labutti K."/>
            <person name="Salamov A."/>
            <person name="Andreopoulos B."/>
            <person name="Baker S."/>
            <person name="Barry K."/>
            <person name="Bills G."/>
            <person name="Bluhm B."/>
            <person name="Cannon C."/>
            <person name="Castanera R."/>
            <person name="Culley D."/>
            <person name="Daum C."/>
            <person name="Ezra D."/>
            <person name="Gonzalez J."/>
            <person name="Henrissat B."/>
            <person name="Kuo A."/>
            <person name="Liang C."/>
            <person name="Lipzen A."/>
            <person name="Lutzoni F."/>
            <person name="Magnuson J."/>
            <person name="Mondo S."/>
            <person name="Nolan M."/>
            <person name="Ohm R."/>
            <person name="Pangilinan J."/>
            <person name="Park H.-J."/>
            <person name="Ramirez L."/>
            <person name="Alfaro M."/>
            <person name="Sun H."/>
            <person name="Tritt A."/>
            <person name="Yoshinaga Y."/>
            <person name="Zwiers L.-H."/>
            <person name="Turgeon B."/>
            <person name="Goodwin S."/>
            <person name="Spatafora J."/>
            <person name="Crous P."/>
            <person name="Grigoriev I."/>
        </authorList>
    </citation>
    <scope>NUCLEOTIDE SEQUENCE</scope>
    <source>
        <strain evidence="7">CBS 175.79</strain>
    </source>
</reference>
<dbReference type="GO" id="GO:0004602">
    <property type="term" value="F:glutathione peroxidase activity"/>
    <property type="evidence" value="ECO:0007669"/>
    <property type="project" value="TreeGrafter"/>
</dbReference>
<dbReference type="EC" id="2.5.1.18" evidence="4"/>
<dbReference type="GO" id="GO:0004364">
    <property type="term" value="F:glutathione transferase activity"/>
    <property type="evidence" value="ECO:0007669"/>
    <property type="project" value="UniProtKB-UniRule"/>
</dbReference>
<name>A0A6A5XSG8_9PLEO</name>
<dbReference type="SUPFAM" id="SSF52833">
    <property type="entry name" value="Thioredoxin-like"/>
    <property type="match status" value="1"/>
</dbReference>
<evidence type="ECO:0000256" key="4">
    <source>
        <dbReference type="PIRNR" id="PIRNR006386"/>
    </source>
</evidence>
<keyword evidence="2 4" id="KW-0808">Transferase</keyword>
<keyword evidence="7" id="KW-0413">Isomerase</keyword>
<dbReference type="GO" id="GO:0006749">
    <property type="term" value="P:glutathione metabolic process"/>
    <property type="evidence" value="ECO:0007669"/>
    <property type="project" value="TreeGrafter"/>
</dbReference>
<dbReference type="AlphaFoldDB" id="A0A6A5XSG8"/>
<evidence type="ECO:0000256" key="1">
    <source>
        <dbReference type="ARBA" id="ARBA00006494"/>
    </source>
</evidence>
<gene>
    <name evidence="7" type="ORF">BU24DRAFT_492074</name>
</gene>
<dbReference type="Proteomes" id="UP000799778">
    <property type="component" value="Unassembled WGS sequence"/>
</dbReference>
<dbReference type="InterPro" id="IPR014440">
    <property type="entry name" value="HCCAis_GSTk"/>
</dbReference>
<evidence type="ECO:0000256" key="3">
    <source>
        <dbReference type="ARBA" id="ARBA00047960"/>
    </source>
</evidence>
<sequence length="220" mass="24840">MGNSKITLYLDVVSPFAYIGFYALQNLAIFKDCDITYVPIFLGGLMKACGNTPPIMVKNKGKWINLERKRWAKYFNVPMSDRAPPGFPINTLPIQRVLVSLSLSHPELIPKAFDAFYKDFWVQWKEPHKPENIFKLVAEIVGSEEEAKNVIDGCGSDEVKRKVMENTDQAFKDGAFGLPWFVATNSKGETESFWGIDHLGQLIDHLGLQRPNDGAFRALL</sequence>
<comment type="similarity">
    <text evidence="1 4">Belongs to the GST superfamily. Kappa family.</text>
</comment>
<dbReference type="InterPro" id="IPR051924">
    <property type="entry name" value="GST_Kappa/NadH"/>
</dbReference>
<feature type="domain" description="DSBA-like thioredoxin" evidence="6">
    <location>
        <begin position="6"/>
        <end position="206"/>
    </location>
</feature>
<dbReference type="PIRSF" id="PIRSF006386">
    <property type="entry name" value="HCCAis_GSTk"/>
    <property type="match status" value="1"/>
</dbReference>
<dbReference type="GO" id="GO:0005777">
    <property type="term" value="C:peroxisome"/>
    <property type="evidence" value="ECO:0007669"/>
    <property type="project" value="TreeGrafter"/>
</dbReference>
<dbReference type="EMBL" id="ML978069">
    <property type="protein sequence ID" value="KAF2015883.1"/>
    <property type="molecule type" value="Genomic_DNA"/>
</dbReference>
<dbReference type="GO" id="GO:0016853">
    <property type="term" value="F:isomerase activity"/>
    <property type="evidence" value="ECO:0007669"/>
    <property type="project" value="UniProtKB-KW"/>
</dbReference>
<protein>
    <recommendedName>
        <fullName evidence="4">Glutathione S-transferase kappa</fullName>
        <ecNumber evidence="4">2.5.1.18</ecNumber>
    </recommendedName>
</protein>
<dbReference type="OrthoDB" id="4664297at2759"/>
<dbReference type="FunFam" id="3.40.30.10:FF:000096">
    <property type="entry name" value="Glutathione S-transferase kappa"/>
    <property type="match status" value="1"/>
</dbReference>
<dbReference type="PANTHER" id="PTHR42943">
    <property type="entry name" value="GLUTATHIONE S-TRANSFERASE KAPPA"/>
    <property type="match status" value="1"/>
</dbReference>
<evidence type="ECO:0000259" key="6">
    <source>
        <dbReference type="Pfam" id="PF01323"/>
    </source>
</evidence>
<dbReference type="RefSeq" id="XP_033384222.1">
    <property type="nucleotide sequence ID" value="XM_033533872.1"/>
</dbReference>
<proteinExistence type="inferred from homology"/>
<accession>A0A6A5XSG8</accession>
<dbReference type="GeneID" id="54291269"/>
<dbReference type="InterPro" id="IPR036249">
    <property type="entry name" value="Thioredoxin-like_sf"/>
</dbReference>
<comment type="catalytic activity">
    <reaction evidence="3 4">
        <text>RX + glutathione = an S-substituted glutathione + a halide anion + H(+)</text>
        <dbReference type="Rhea" id="RHEA:16437"/>
        <dbReference type="ChEBI" id="CHEBI:15378"/>
        <dbReference type="ChEBI" id="CHEBI:16042"/>
        <dbReference type="ChEBI" id="CHEBI:17792"/>
        <dbReference type="ChEBI" id="CHEBI:57925"/>
        <dbReference type="ChEBI" id="CHEBI:90779"/>
        <dbReference type="EC" id="2.5.1.18"/>
    </reaction>
</comment>
<dbReference type="Pfam" id="PF01323">
    <property type="entry name" value="DSBA"/>
    <property type="match status" value="1"/>
</dbReference>
<keyword evidence="8" id="KW-1185">Reference proteome</keyword>
<evidence type="ECO:0000313" key="7">
    <source>
        <dbReference type="EMBL" id="KAF2015883.1"/>
    </source>
</evidence>
<dbReference type="GO" id="GO:0005739">
    <property type="term" value="C:mitochondrion"/>
    <property type="evidence" value="ECO:0007669"/>
    <property type="project" value="TreeGrafter"/>
</dbReference>
<organism evidence="7 8">
    <name type="scientific">Aaosphaeria arxii CBS 175.79</name>
    <dbReference type="NCBI Taxonomy" id="1450172"/>
    <lineage>
        <taxon>Eukaryota</taxon>
        <taxon>Fungi</taxon>
        <taxon>Dikarya</taxon>
        <taxon>Ascomycota</taxon>
        <taxon>Pezizomycotina</taxon>
        <taxon>Dothideomycetes</taxon>
        <taxon>Pleosporomycetidae</taxon>
        <taxon>Pleosporales</taxon>
        <taxon>Pleosporales incertae sedis</taxon>
        <taxon>Aaosphaeria</taxon>
    </lineage>
</organism>